<keyword evidence="2" id="KW-1185">Reference proteome</keyword>
<comment type="caution">
    <text evidence="1">The sequence shown here is derived from an EMBL/GenBank/DDBJ whole genome shotgun (WGS) entry which is preliminary data.</text>
</comment>
<dbReference type="EMBL" id="JAYMYQ010000005">
    <property type="protein sequence ID" value="KAK7330761.1"/>
    <property type="molecule type" value="Genomic_DNA"/>
</dbReference>
<evidence type="ECO:0000313" key="2">
    <source>
        <dbReference type="Proteomes" id="UP001367508"/>
    </source>
</evidence>
<dbReference type="AlphaFoldDB" id="A0AAN9L8M5"/>
<reference evidence="1 2" key="1">
    <citation type="submission" date="2024-01" db="EMBL/GenBank/DDBJ databases">
        <title>The genomes of 5 underutilized Papilionoideae crops provide insights into root nodulation and disease resistanc.</title>
        <authorList>
            <person name="Jiang F."/>
        </authorList>
    </citation>
    <scope>NUCLEOTIDE SEQUENCE [LARGE SCALE GENOMIC DNA]</scope>
    <source>
        <strain evidence="1">LVBAO_FW01</strain>
        <tissue evidence="1">Leaves</tissue>
    </source>
</reference>
<dbReference type="Proteomes" id="UP001367508">
    <property type="component" value="Unassembled WGS sequence"/>
</dbReference>
<evidence type="ECO:0000313" key="1">
    <source>
        <dbReference type="EMBL" id="KAK7330761.1"/>
    </source>
</evidence>
<organism evidence="1 2">
    <name type="scientific">Canavalia gladiata</name>
    <name type="common">Sword bean</name>
    <name type="synonym">Dolichos gladiatus</name>
    <dbReference type="NCBI Taxonomy" id="3824"/>
    <lineage>
        <taxon>Eukaryota</taxon>
        <taxon>Viridiplantae</taxon>
        <taxon>Streptophyta</taxon>
        <taxon>Embryophyta</taxon>
        <taxon>Tracheophyta</taxon>
        <taxon>Spermatophyta</taxon>
        <taxon>Magnoliopsida</taxon>
        <taxon>eudicotyledons</taxon>
        <taxon>Gunneridae</taxon>
        <taxon>Pentapetalae</taxon>
        <taxon>rosids</taxon>
        <taxon>fabids</taxon>
        <taxon>Fabales</taxon>
        <taxon>Fabaceae</taxon>
        <taxon>Papilionoideae</taxon>
        <taxon>50 kb inversion clade</taxon>
        <taxon>NPAAA clade</taxon>
        <taxon>indigoferoid/millettioid clade</taxon>
        <taxon>Phaseoleae</taxon>
        <taxon>Canavalia</taxon>
    </lineage>
</organism>
<sequence length="68" mass="7697">MILQAVSCKQYLLSDFLRIISHHSRDPGISGYLTIRGCNPISPQTKLLTRKCHAQWKSSYCANTDSKD</sequence>
<proteinExistence type="predicted"/>
<accession>A0AAN9L8M5</accession>
<gene>
    <name evidence="1" type="ORF">VNO77_24960</name>
</gene>
<protein>
    <submittedName>
        <fullName evidence="1">Uncharacterized protein</fullName>
    </submittedName>
</protein>
<name>A0AAN9L8M5_CANGL</name>